<evidence type="ECO:0000259" key="4">
    <source>
        <dbReference type="Pfam" id="PF21110"/>
    </source>
</evidence>
<reference evidence="5" key="2">
    <citation type="submission" date="2023-01" db="EMBL/GenBank/DDBJ databases">
        <authorList>
            <person name="Sun Q."/>
            <person name="Evtushenko L."/>
        </authorList>
    </citation>
    <scope>NUCLEOTIDE SEQUENCE</scope>
    <source>
        <strain evidence="5">VKM Ac-1321</strain>
    </source>
</reference>
<evidence type="ECO:0000313" key="5">
    <source>
        <dbReference type="EMBL" id="GLL00685.1"/>
    </source>
</evidence>
<evidence type="ECO:0000256" key="1">
    <source>
        <dbReference type="ARBA" id="ARBA00022729"/>
    </source>
</evidence>
<dbReference type="Gene3D" id="2.130.10.80">
    <property type="entry name" value="Galactose oxidase/kelch, beta-propeller"/>
    <property type="match status" value="2"/>
</dbReference>
<sequence length="651" mass="70848">MFVPSWIRRKIVLPLVAAGVLGVANIPPLYSATVDWLHDRKINSPEYKAANGFWQVVELPKGQRVNAIHAALLPSGRILLIAGSGNDREQFTAGTFKTLVFDPANGHTTLVPTPTDLFCAGHAFLPDGKLLVAGGTLRYEVLEQDVKRAGGTMTIKNESPAESRTFPKGAVLVAADGHKYTLGDDVTVPAATKVTYPPHKAGEQGKTVITAGEARVWVDAAAEGVDYVVDHKAQYEFEGLTGEDHHNFYALADKITMEKQDYQGRKETYEFNPQTEQYERVADMHEKRWYPTLTGLADGQVLAVSGLDGSGLVVDGSKNEIFDPKTKQWTVRSDLNHYFPTYPALFQTARDNVLFFSGSNSGYGPAEKGRAPGFWDLSNNNFTTVPGLRDPDMLETSMSAWVGPVQNQTVMVVGGGGVGESTKATSRIDIIKLNGDNPHFGPGPSLPDKTRYPSLVQLPDDTVLITNGAADYRGRFASDNHTARIYHPDTNTLTYAADPHVGRNYHSAAILLPDGRVLTVGSDPLYRDKKNSITGQFEQRMEIYTPAYLYRDGGRPSIGNGPTDLKPGQQATYTTASRDIATARLIRPSAATHMLNTEQRSLALDITQAQGSITVTLPTSPSLMPPGPYMLFFINKDGVPSEAKWVSVAAP</sequence>
<feature type="domain" description="Galactose oxidase-like Early set" evidence="3">
    <location>
        <begin position="555"/>
        <end position="648"/>
    </location>
</feature>
<keyword evidence="6" id="KW-1185">Reference proteome</keyword>
<protein>
    <recommendedName>
        <fullName evidence="7">Galactose oxidase-like Early set domain-containing protein</fullName>
    </recommendedName>
</protein>
<dbReference type="InterPro" id="IPR013783">
    <property type="entry name" value="Ig-like_fold"/>
</dbReference>
<dbReference type="AlphaFoldDB" id="A0A9W6NK89"/>
<dbReference type="EMBL" id="BSFP01000010">
    <property type="protein sequence ID" value="GLL00685.1"/>
    <property type="molecule type" value="Genomic_DNA"/>
</dbReference>
<evidence type="ECO:0008006" key="7">
    <source>
        <dbReference type="Google" id="ProtNLM"/>
    </source>
</evidence>
<dbReference type="Pfam" id="PF09118">
    <property type="entry name" value="GO-like_E_set"/>
    <property type="match status" value="1"/>
</dbReference>
<dbReference type="InterPro" id="IPR015202">
    <property type="entry name" value="GO-like_E_set"/>
</dbReference>
<feature type="domain" description="Glyoxal oxidase N-terminal" evidence="2">
    <location>
        <begin position="278"/>
        <end position="548"/>
    </location>
</feature>
<dbReference type="PANTHER" id="PTHR32208">
    <property type="entry name" value="SECRETED PROTEIN-RELATED"/>
    <property type="match status" value="1"/>
</dbReference>
<keyword evidence="1" id="KW-0732">Signal</keyword>
<evidence type="ECO:0000313" key="6">
    <source>
        <dbReference type="Proteomes" id="UP001143480"/>
    </source>
</evidence>
<dbReference type="PANTHER" id="PTHR32208:SF21">
    <property type="entry name" value="LOW QUALITY PROTEIN: ALDEHYDE OXIDASE GLOX-LIKE"/>
    <property type="match status" value="1"/>
</dbReference>
<dbReference type="Gene3D" id="2.60.40.10">
    <property type="entry name" value="Immunoglobulins"/>
    <property type="match status" value="1"/>
</dbReference>
<dbReference type="SUPFAM" id="SSF50965">
    <property type="entry name" value="Galactose oxidase, central domain"/>
    <property type="match status" value="2"/>
</dbReference>
<dbReference type="InterPro" id="IPR037293">
    <property type="entry name" value="Gal_Oxidase_central_sf"/>
</dbReference>
<feature type="domain" description="GlxA-like beta barrel" evidence="4">
    <location>
        <begin position="148"/>
        <end position="255"/>
    </location>
</feature>
<dbReference type="InterPro" id="IPR009880">
    <property type="entry name" value="Glyoxal_oxidase_N"/>
</dbReference>
<dbReference type="Pfam" id="PF21110">
    <property type="entry name" value="GlxA"/>
    <property type="match status" value="1"/>
</dbReference>
<dbReference type="InterPro" id="IPR014756">
    <property type="entry name" value="Ig_E-set"/>
</dbReference>
<dbReference type="CDD" id="cd02851">
    <property type="entry name" value="E_set_GO_C"/>
    <property type="match status" value="1"/>
</dbReference>
<accession>A0A9W6NK89</accession>
<proteinExistence type="predicted"/>
<dbReference type="SUPFAM" id="SSF81296">
    <property type="entry name" value="E set domains"/>
    <property type="match status" value="1"/>
</dbReference>
<organism evidence="5 6">
    <name type="scientific">Dactylosporangium matsuzakiense</name>
    <dbReference type="NCBI Taxonomy" id="53360"/>
    <lineage>
        <taxon>Bacteria</taxon>
        <taxon>Bacillati</taxon>
        <taxon>Actinomycetota</taxon>
        <taxon>Actinomycetes</taxon>
        <taxon>Micromonosporales</taxon>
        <taxon>Micromonosporaceae</taxon>
        <taxon>Dactylosporangium</taxon>
    </lineage>
</organism>
<comment type="caution">
    <text evidence="5">The sequence shown here is derived from an EMBL/GenBank/DDBJ whole genome shotgun (WGS) entry which is preliminary data.</text>
</comment>
<dbReference type="InterPro" id="IPR011043">
    <property type="entry name" value="Gal_Oxase/kelch_b-propeller"/>
</dbReference>
<dbReference type="Proteomes" id="UP001143480">
    <property type="component" value="Unassembled WGS sequence"/>
</dbReference>
<reference evidence="5" key="1">
    <citation type="journal article" date="2014" name="Int. J. Syst. Evol. Microbiol.">
        <title>Complete genome sequence of Corynebacterium casei LMG S-19264T (=DSM 44701T), isolated from a smear-ripened cheese.</title>
        <authorList>
            <consortium name="US DOE Joint Genome Institute (JGI-PGF)"/>
            <person name="Walter F."/>
            <person name="Albersmeier A."/>
            <person name="Kalinowski J."/>
            <person name="Ruckert C."/>
        </authorList>
    </citation>
    <scope>NUCLEOTIDE SEQUENCE</scope>
    <source>
        <strain evidence="5">VKM Ac-1321</strain>
    </source>
</reference>
<dbReference type="Pfam" id="PF07250">
    <property type="entry name" value="Glyoxal_oxid_N"/>
    <property type="match status" value="1"/>
</dbReference>
<dbReference type="GO" id="GO:0005975">
    <property type="term" value="P:carbohydrate metabolic process"/>
    <property type="evidence" value="ECO:0007669"/>
    <property type="project" value="UniProtKB-ARBA"/>
</dbReference>
<evidence type="ECO:0000259" key="2">
    <source>
        <dbReference type="Pfam" id="PF07250"/>
    </source>
</evidence>
<name>A0A9W6NK89_9ACTN</name>
<dbReference type="InterPro" id="IPR049305">
    <property type="entry name" value="GlxA-like_b-barrel"/>
</dbReference>
<gene>
    <name evidence="5" type="ORF">GCM10017581_024260</name>
</gene>
<evidence type="ECO:0000259" key="3">
    <source>
        <dbReference type="Pfam" id="PF09118"/>
    </source>
</evidence>